<evidence type="ECO:0000313" key="1">
    <source>
        <dbReference type="EMBL" id="SKA94411.1"/>
    </source>
</evidence>
<proteinExistence type="predicted"/>
<name>A0A1T4XZC2_9BACL</name>
<accession>A0A1T4XZC2</accession>
<sequence length="98" mass="11133">MGQMKKLVIIIAGVIVLLLLPVRMWMAKKDTAMQVTVLDKTVPKGVFQISKTSRALKNNFYVMDFMAFVFINGRLNEKRLTIPQDGWPFSTSSIPTEQ</sequence>
<organism evidence="1 2">
    <name type="scientific">Sporosarcina newyorkensis</name>
    <dbReference type="NCBI Taxonomy" id="759851"/>
    <lineage>
        <taxon>Bacteria</taxon>
        <taxon>Bacillati</taxon>
        <taxon>Bacillota</taxon>
        <taxon>Bacilli</taxon>
        <taxon>Bacillales</taxon>
        <taxon>Caryophanaceae</taxon>
        <taxon>Sporosarcina</taxon>
    </lineage>
</organism>
<protein>
    <submittedName>
        <fullName evidence="1">Uncharacterized protein</fullName>
    </submittedName>
</protein>
<dbReference type="Proteomes" id="UP000190042">
    <property type="component" value="Unassembled WGS sequence"/>
</dbReference>
<evidence type="ECO:0000313" key="2">
    <source>
        <dbReference type="Proteomes" id="UP000190042"/>
    </source>
</evidence>
<dbReference type="AlphaFoldDB" id="A0A1T4XZC2"/>
<gene>
    <name evidence="1" type="ORF">SAMN04244570_1421</name>
</gene>
<reference evidence="2" key="1">
    <citation type="submission" date="2017-02" db="EMBL/GenBank/DDBJ databases">
        <authorList>
            <person name="Varghese N."/>
            <person name="Submissions S."/>
        </authorList>
    </citation>
    <scope>NUCLEOTIDE SEQUENCE [LARGE SCALE GENOMIC DNA]</scope>
    <source>
        <strain evidence="2">DSM 23966</strain>
    </source>
</reference>
<keyword evidence="2" id="KW-1185">Reference proteome</keyword>
<dbReference type="EMBL" id="FUYJ01000002">
    <property type="protein sequence ID" value="SKA94411.1"/>
    <property type="molecule type" value="Genomic_DNA"/>
</dbReference>